<dbReference type="RefSeq" id="WP_099517138.1">
    <property type="nucleotide sequence ID" value="NZ_CP016808.1"/>
</dbReference>
<protein>
    <submittedName>
        <fullName evidence="8">Xylan 1,4-beta-xylosidase</fullName>
    </submittedName>
</protein>
<dbReference type="GO" id="GO:0004553">
    <property type="term" value="F:hydrolase activity, hydrolyzing O-glycosyl compounds"/>
    <property type="evidence" value="ECO:0007669"/>
    <property type="project" value="InterPro"/>
</dbReference>
<dbReference type="Pfam" id="PF17851">
    <property type="entry name" value="GH43_C2"/>
    <property type="match status" value="1"/>
</dbReference>
<dbReference type="SUPFAM" id="SSF75005">
    <property type="entry name" value="Arabinanase/levansucrase/invertase"/>
    <property type="match status" value="1"/>
</dbReference>
<dbReference type="InterPro" id="IPR041542">
    <property type="entry name" value="GH43_C2"/>
</dbReference>
<proteinExistence type="inferred from homology"/>
<keyword evidence="3 6" id="KW-0326">Glycosidase</keyword>
<dbReference type="Gene3D" id="2.115.10.20">
    <property type="entry name" value="Glycosyl hydrolase domain, family 43"/>
    <property type="match status" value="1"/>
</dbReference>
<dbReference type="SUPFAM" id="SSF49899">
    <property type="entry name" value="Concanavalin A-like lectins/glucanases"/>
    <property type="match status" value="1"/>
</dbReference>
<feature type="active site" description="Proton acceptor" evidence="4">
    <location>
        <position position="14"/>
    </location>
</feature>
<feature type="site" description="Important for catalytic activity, responsible for pKa modulation of the active site Glu and correct orientation of both the proton donor and substrate" evidence="5">
    <location>
        <position position="121"/>
    </location>
</feature>
<dbReference type="PANTHER" id="PTHR42812">
    <property type="entry name" value="BETA-XYLOSIDASE"/>
    <property type="match status" value="1"/>
</dbReference>
<dbReference type="CDD" id="cd18617">
    <property type="entry name" value="GH43_XynB-like"/>
    <property type="match status" value="1"/>
</dbReference>
<comment type="similarity">
    <text evidence="1 6">Belongs to the glycosyl hydrolase 43 family.</text>
</comment>
<dbReference type="PANTHER" id="PTHR42812:SF12">
    <property type="entry name" value="BETA-XYLOSIDASE-RELATED"/>
    <property type="match status" value="1"/>
</dbReference>
<evidence type="ECO:0000256" key="5">
    <source>
        <dbReference type="PIRSR" id="PIRSR606710-2"/>
    </source>
</evidence>
<accession>A0A1B2DDG3</accession>
<dbReference type="GO" id="GO:0005975">
    <property type="term" value="P:carbohydrate metabolic process"/>
    <property type="evidence" value="ECO:0007669"/>
    <property type="project" value="InterPro"/>
</dbReference>
<reference evidence="8" key="1">
    <citation type="submission" date="2016-08" db="EMBL/GenBank/DDBJ databases">
        <title>Complete Genome Seqeunce of Paenibacillus sp. BIHB 4019 from tea rhizoplane.</title>
        <authorList>
            <person name="Thakur R."/>
            <person name="Swarnkar M.K."/>
            <person name="Gulati A."/>
        </authorList>
    </citation>
    <scope>NUCLEOTIDE SEQUENCE [LARGE SCALE GENOMIC DNA]</scope>
    <source>
        <strain evidence="8">BIHB4019</strain>
    </source>
</reference>
<sequence length="508" mass="56756">MLFSNPILSGFYPDPSVCRVGDDYYLVTSSFEYFPGVPIFHSTDLVNWRQIGHCLTRESQVPLHGSPSSRGIFAPTLRHHNGRFYMITTNVSVVKNFYVWADSPEGPWSEPVWLEDWPGIDPSLLFDADGKVYITGTSVMFGGELPGIYQAELDLQSGHLLSERKLIWEGTGGSFPEGPHLYRIGAWYYLIIAEGGTEYGHMVTAARSKEPFGPFESCPHNPILTQRSTDNPIQATGHAELIQISEQEWWAVFLGIRPIGYPAAHHLGRETFGAPVTWTADGWPIIGSHGRAALELEAPSLPLSEQEAWQELDHFNQPQLALSWNFLRNPSESSWSLAERPGWLALHGSAYTLDDAESPAFVGRRQQHFKAKWSTLMAFQPQQDGEEAGMTVLMNERYHYEIALARLEGKNQVILRRRIGSLWKVEHSADYNDSLIELGIAANETHYTFTYSVPDGQTHVLGTGECAMLSKEVAGGFTGVYAGLYATGNGKNSTAPAYFDWFKYEIEA</sequence>
<evidence type="ECO:0000313" key="8">
    <source>
        <dbReference type="EMBL" id="ANY65752.1"/>
    </source>
</evidence>
<name>A0A1B2DDG3_9BACL</name>
<feature type="active site" description="Proton donor" evidence="4">
    <location>
        <position position="177"/>
    </location>
</feature>
<evidence type="ECO:0000256" key="6">
    <source>
        <dbReference type="RuleBase" id="RU361187"/>
    </source>
</evidence>
<dbReference type="Pfam" id="PF04616">
    <property type="entry name" value="Glyco_hydro_43"/>
    <property type="match status" value="1"/>
</dbReference>
<gene>
    <name evidence="8" type="ORF">BBD42_04185</name>
</gene>
<dbReference type="InterPro" id="IPR013320">
    <property type="entry name" value="ConA-like_dom_sf"/>
</dbReference>
<feature type="domain" description="Beta-xylosidase C-terminal Concanavalin A-like" evidence="7">
    <location>
        <begin position="313"/>
        <end position="505"/>
    </location>
</feature>
<dbReference type="InterPro" id="IPR051795">
    <property type="entry name" value="Glycosyl_Hydrlase_43"/>
</dbReference>
<evidence type="ECO:0000256" key="4">
    <source>
        <dbReference type="PIRSR" id="PIRSR606710-1"/>
    </source>
</evidence>
<evidence type="ECO:0000256" key="2">
    <source>
        <dbReference type="ARBA" id="ARBA00022801"/>
    </source>
</evidence>
<dbReference type="InterPro" id="IPR006710">
    <property type="entry name" value="Glyco_hydro_43"/>
</dbReference>
<keyword evidence="2 6" id="KW-0378">Hydrolase</keyword>
<dbReference type="AlphaFoldDB" id="A0A1B2DDG3"/>
<evidence type="ECO:0000256" key="3">
    <source>
        <dbReference type="ARBA" id="ARBA00023295"/>
    </source>
</evidence>
<dbReference type="InterPro" id="IPR023296">
    <property type="entry name" value="Glyco_hydro_beta-prop_sf"/>
</dbReference>
<organism evidence="8">
    <name type="scientific">Paenibacillus sp. BIHB 4019</name>
    <dbReference type="NCBI Taxonomy" id="1870819"/>
    <lineage>
        <taxon>Bacteria</taxon>
        <taxon>Bacillati</taxon>
        <taxon>Bacillota</taxon>
        <taxon>Bacilli</taxon>
        <taxon>Bacillales</taxon>
        <taxon>Paenibacillaceae</taxon>
        <taxon>Paenibacillus</taxon>
    </lineage>
</organism>
<evidence type="ECO:0000256" key="1">
    <source>
        <dbReference type="ARBA" id="ARBA00009865"/>
    </source>
</evidence>
<dbReference type="EMBL" id="CP016808">
    <property type="protein sequence ID" value="ANY65752.1"/>
    <property type="molecule type" value="Genomic_DNA"/>
</dbReference>
<dbReference type="Gene3D" id="2.60.120.200">
    <property type="match status" value="1"/>
</dbReference>
<evidence type="ECO:0000259" key="7">
    <source>
        <dbReference type="Pfam" id="PF17851"/>
    </source>
</evidence>